<evidence type="ECO:0008006" key="3">
    <source>
        <dbReference type="Google" id="ProtNLM"/>
    </source>
</evidence>
<name>A0A1B1V5I9_9ABAC</name>
<feature type="region of interest" description="Disordered" evidence="1">
    <location>
        <begin position="1"/>
        <end position="46"/>
    </location>
</feature>
<reference evidence="2" key="1">
    <citation type="submission" date="2016-01" db="EMBL/GenBank/DDBJ databases">
        <authorList>
            <person name="Oliw E.H."/>
        </authorList>
    </citation>
    <scope>NUCLEOTIDE SEQUENCE</scope>
    <source>
        <strain evidence="2">164</strain>
    </source>
</reference>
<gene>
    <name evidence="2" type="primary">masp1.32</name>
</gene>
<evidence type="ECO:0000313" key="2">
    <source>
        <dbReference type="EMBL" id="ANW12265.1"/>
    </source>
</evidence>
<proteinExistence type="predicted"/>
<evidence type="ECO:0000256" key="1">
    <source>
        <dbReference type="SAM" id="MobiDB-lite"/>
    </source>
</evidence>
<protein>
    <recommendedName>
        <fullName evidence="3">P12</fullName>
    </recommendedName>
</protein>
<dbReference type="EMBL" id="KU659593">
    <property type="protein sequence ID" value="ANW12265.1"/>
    <property type="molecule type" value="Genomic_DNA"/>
</dbReference>
<sequence>MSSLITIPGDDDVNLDDGNGGGANAGTGRRRNRRRNTQFDPVDENHDDIQSIDVMDFLQSLNQTDTVASVFLKDTSERKKNFWQILSKQSATSKLISDAVETNRESIPVNGVTSINILKLASNIYDNNYSIINQQQPIQG</sequence>
<dbReference type="Pfam" id="PF06497">
    <property type="entry name" value="Baculo_Ac102"/>
    <property type="match status" value="1"/>
</dbReference>
<accession>A0A1B1V5I9</accession>
<organism evidence="2">
    <name type="scientific">Malacosoma sp. alphabaculovirus</name>
    <dbReference type="NCBI Taxonomy" id="1881632"/>
    <lineage>
        <taxon>Viruses</taxon>
        <taxon>Viruses incertae sedis</taxon>
        <taxon>Naldaviricetes</taxon>
        <taxon>Lefavirales</taxon>
        <taxon>Baculoviridae</taxon>
        <taxon>Alphabaculovirus</taxon>
    </lineage>
</organism>
<dbReference type="InterPro" id="IPR009477">
    <property type="entry name" value="Baculo_Ac102"/>
</dbReference>